<evidence type="ECO:0000313" key="3">
    <source>
        <dbReference type="EMBL" id="MCA5004082.1"/>
    </source>
</evidence>
<evidence type="ECO:0000313" key="4">
    <source>
        <dbReference type="Proteomes" id="UP001165302"/>
    </source>
</evidence>
<dbReference type="EC" id="2.6.1.92" evidence="3"/>
<comment type="caution">
    <text evidence="3">The sequence shown here is derived from an EMBL/GenBank/DDBJ whole genome shotgun (WGS) entry which is preliminary data.</text>
</comment>
<reference evidence="3" key="1">
    <citation type="submission" date="2020-10" db="EMBL/GenBank/DDBJ databases">
        <authorList>
            <person name="Lu T."/>
            <person name="Wang Q."/>
            <person name="Han X."/>
        </authorList>
    </citation>
    <scope>NUCLEOTIDE SEQUENCE</scope>
    <source>
        <strain evidence="3">WQ 366</strain>
    </source>
</reference>
<comment type="similarity">
    <text evidence="1 2">Belongs to the DegT/DnrJ/EryC1 family.</text>
</comment>
<dbReference type="GO" id="GO:0008483">
    <property type="term" value="F:transaminase activity"/>
    <property type="evidence" value="ECO:0007669"/>
    <property type="project" value="UniProtKB-KW"/>
</dbReference>
<dbReference type="NCBIfam" id="TIGR03588">
    <property type="entry name" value="PseC"/>
    <property type="match status" value="1"/>
</dbReference>
<organism evidence="3 4">
    <name type="scientific">Sphingobacterium bovistauri</name>
    <dbReference type="NCBI Taxonomy" id="2781959"/>
    <lineage>
        <taxon>Bacteria</taxon>
        <taxon>Pseudomonadati</taxon>
        <taxon>Bacteroidota</taxon>
        <taxon>Sphingobacteriia</taxon>
        <taxon>Sphingobacteriales</taxon>
        <taxon>Sphingobacteriaceae</taxon>
        <taxon>Sphingobacterium</taxon>
    </lineage>
</organism>
<dbReference type="EMBL" id="JADEYP010000003">
    <property type="protein sequence ID" value="MCA5004082.1"/>
    <property type="molecule type" value="Genomic_DNA"/>
</dbReference>
<dbReference type="PANTHER" id="PTHR30244">
    <property type="entry name" value="TRANSAMINASE"/>
    <property type="match status" value="1"/>
</dbReference>
<dbReference type="CDD" id="cd00616">
    <property type="entry name" value="AHBA_syn"/>
    <property type="match status" value="1"/>
</dbReference>
<keyword evidence="2" id="KW-0663">Pyridoxal phosphate</keyword>
<dbReference type="Proteomes" id="UP001165302">
    <property type="component" value="Unassembled WGS sequence"/>
</dbReference>
<keyword evidence="3" id="KW-0808">Transferase</keyword>
<dbReference type="RefSeq" id="WP_225551415.1">
    <property type="nucleotide sequence ID" value="NZ_JADEYP010000003.1"/>
</dbReference>
<dbReference type="Gene3D" id="3.40.640.10">
    <property type="entry name" value="Type I PLP-dependent aspartate aminotransferase-like (Major domain)"/>
    <property type="match status" value="1"/>
</dbReference>
<dbReference type="Pfam" id="PF01041">
    <property type="entry name" value="DegT_DnrJ_EryC1"/>
    <property type="match status" value="1"/>
</dbReference>
<dbReference type="SUPFAM" id="SSF53383">
    <property type="entry name" value="PLP-dependent transferases"/>
    <property type="match status" value="1"/>
</dbReference>
<dbReference type="Gene3D" id="3.90.1150.10">
    <property type="entry name" value="Aspartate Aminotransferase, domain 1"/>
    <property type="match status" value="1"/>
</dbReference>
<dbReference type="InterPro" id="IPR015424">
    <property type="entry name" value="PyrdxlP-dep_Trfase"/>
</dbReference>
<sequence>MENKIIPYGRQHITEEDIQTVIEALKSDYLTQGPKIAEFESNFAKYVGSKYAVAVTNGTAALHLCAMALDIKEGDKVITTPITFAASANCVRYCGGEVVFCDIDPKTYLLDIDSVRNLLQASPKGTYKGIIPVDFAGRSVNLQDFRALADEYNLWIIEDACHSPGGYFIDEIGNKQLCGNGKWADVSVFSFHPVKHIACGEGGMITTNNEEIYKQLLRLRSHGITKGDDRYNNTLAFANGGNEEAIVYPGWYMEMQTLGFNYRITDFQAALGNSQLNRADEGLERRREIAQTYDVALKTKPYVKGQSGTVDGHAYHLYVLEVADRLGLYNYLREQNIFSQIHYIPCHLMPYYRDLGWNEGDMPHAENYYKYCLSLPMYPTLTEEEQKFVIDTIDSFYKSR</sequence>
<evidence type="ECO:0000256" key="2">
    <source>
        <dbReference type="RuleBase" id="RU004508"/>
    </source>
</evidence>
<dbReference type="InterPro" id="IPR015422">
    <property type="entry name" value="PyrdxlP-dep_Trfase_small"/>
</dbReference>
<keyword evidence="4" id="KW-1185">Reference proteome</keyword>
<dbReference type="InterPro" id="IPR015421">
    <property type="entry name" value="PyrdxlP-dep_Trfase_major"/>
</dbReference>
<keyword evidence="3" id="KW-0032">Aminotransferase</keyword>
<accession>A0ABS7Z3B8</accession>
<dbReference type="InterPro" id="IPR000653">
    <property type="entry name" value="DegT/StrS_aminotransferase"/>
</dbReference>
<dbReference type="PIRSF" id="PIRSF000390">
    <property type="entry name" value="PLP_StrS"/>
    <property type="match status" value="1"/>
</dbReference>
<protein>
    <submittedName>
        <fullName evidence="3">UDP-4-amino-4, 6-dideoxy-N-acetyl-beta-L-altrosamine transaminase</fullName>
        <ecNumber evidence="3">2.6.1.92</ecNumber>
    </submittedName>
</protein>
<proteinExistence type="inferred from homology"/>
<evidence type="ECO:0000256" key="1">
    <source>
        <dbReference type="ARBA" id="ARBA00037999"/>
    </source>
</evidence>
<dbReference type="InterPro" id="IPR020026">
    <property type="entry name" value="PseC"/>
</dbReference>
<dbReference type="PANTHER" id="PTHR30244:SF34">
    <property type="entry name" value="DTDP-4-AMINO-4,6-DIDEOXYGALACTOSE TRANSAMINASE"/>
    <property type="match status" value="1"/>
</dbReference>
<gene>
    <name evidence="3" type="primary">pseC</name>
    <name evidence="3" type="ORF">IPZ78_02810</name>
</gene>
<name>A0ABS7Z3B8_9SPHI</name>